<keyword evidence="6" id="KW-0812">Transmembrane</keyword>
<gene>
    <name evidence="8" type="ORF">SGRAN_2602</name>
</gene>
<dbReference type="InterPro" id="IPR008266">
    <property type="entry name" value="Tyr_kinase_AS"/>
</dbReference>
<feature type="domain" description="Protein kinase" evidence="7">
    <location>
        <begin position="115"/>
        <end position="354"/>
    </location>
</feature>
<dbReference type="PANTHER" id="PTHR43289:SF34">
    <property type="entry name" value="SERINE_THREONINE-PROTEIN KINASE YBDM-RELATED"/>
    <property type="match status" value="1"/>
</dbReference>
<dbReference type="GO" id="GO:0005524">
    <property type="term" value="F:ATP binding"/>
    <property type="evidence" value="ECO:0007669"/>
    <property type="project" value="UniProtKB-UniRule"/>
</dbReference>
<dbReference type="PROSITE" id="PS00109">
    <property type="entry name" value="PROTEIN_KINASE_TYR"/>
    <property type="match status" value="1"/>
</dbReference>
<evidence type="ECO:0000256" key="1">
    <source>
        <dbReference type="ARBA" id="ARBA00022679"/>
    </source>
</evidence>
<evidence type="ECO:0000256" key="6">
    <source>
        <dbReference type="SAM" id="Phobius"/>
    </source>
</evidence>
<dbReference type="CDD" id="cd14014">
    <property type="entry name" value="STKc_PknB_like"/>
    <property type="match status" value="1"/>
</dbReference>
<evidence type="ECO:0000256" key="4">
    <source>
        <dbReference type="ARBA" id="ARBA00022840"/>
    </source>
</evidence>
<dbReference type="PANTHER" id="PTHR43289">
    <property type="entry name" value="MITOGEN-ACTIVATED PROTEIN KINASE KINASE KINASE 20-RELATED"/>
    <property type="match status" value="1"/>
</dbReference>
<evidence type="ECO:0000256" key="3">
    <source>
        <dbReference type="ARBA" id="ARBA00022777"/>
    </source>
</evidence>
<dbReference type="EMBL" id="CP012199">
    <property type="protein sequence ID" value="AMG74955.1"/>
    <property type="molecule type" value="Genomic_DNA"/>
</dbReference>
<dbReference type="InterPro" id="IPR011990">
    <property type="entry name" value="TPR-like_helical_dom_sf"/>
</dbReference>
<keyword evidence="8" id="KW-0723">Serine/threonine-protein kinase</keyword>
<feature type="transmembrane region" description="Helical" evidence="6">
    <location>
        <begin position="379"/>
        <end position="401"/>
    </location>
</feature>
<dbReference type="PROSITE" id="PS50011">
    <property type="entry name" value="PROTEIN_KINASE_DOM"/>
    <property type="match status" value="1"/>
</dbReference>
<name>A0AA86GL48_9SPHN</name>
<organism evidence="8 9">
    <name type="scientific">Sphingopyxis granuli</name>
    <dbReference type="NCBI Taxonomy" id="267128"/>
    <lineage>
        <taxon>Bacteria</taxon>
        <taxon>Pseudomonadati</taxon>
        <taxon>Pseudomonadota</taxon>
        <taxon>Alphaproteobacteria</taxon>
        <taxon>Sphingomonadales</taxon>
        <taxon>Sphingomonadaceae</taxon>
        <taxon>Sphingopyxis</taxon>
    </lineage>
</organism>
<dbReference type="KEGG" id="sgi:SGRAN_2602"/>
<evidence type="ECO:0000256" key="2">
    <source>
        <dbReference type="ARBA" id="ARBA00022741"/>
    </source>
</evidence>
<evidence type="ECO:0000313" key="9">
    <source>
        <dbReference type="Proteomes" id="UP000058599"/>
    </source>
</evidence>
<sequence length="824" mass="89012">MLRPAFFVGVPIPGRRAIQRIDLPRKYTRIDPGEIEGISMNEREREIRVLRLFEELLAVAPERRAAWIDARTAGEPELRARLESLLAASADPGLQTGMAASMIDDEPVPERIGQYRIIDVIGRGGMGTVYKGERVGGDFNHVVAIKLIKPGLLSEALIERFQHERQALADLGHPNIARLFDGGQTDGGLPYIVMEYIDGDSLGDWLSKEKPGFDRRLDLFESVCDAVAFAHRNLIIHRDITPSNILVTRDGVAKLIDFGIAKPVSALWQDRAGVGPSLATLSLTPGYAAPERMTGGEATTLVDIYSLGKVLAFLVNGTERAPELDAVIAKATEADPGKRYETAQMLRGDVAAWRADRPVSAYGGGKRYLFAKFVRRNRWPVAFASAALLGLTAALIAVLVANARAEDARLRAEARFDDVRALAKILLFDAYDAIDAVPGTTDAKLLLADSGKTYLDKLAADRDAPIDVRLEVGEGYFRLSKLIGFTGGGSLGKREEGKRLRQHALNLLGQLHRDYPRRDDISLSLGHLLATAAGESLYGDGDAKVARAQAQEAQRLLGGLARQTPRSAGALAGAYLYLGDSYGWDNDLPKAGATYEAGIKLVQAMPPALRDEQATRIALSGLLRQSGEVYRYADKPDQAIARMREAVALNRDIVRASEGDPATVRKLVASLWSLGDMYRVAGRLEDALTTINEGQSLARAQQAANPKDAGWPESVALTGMVLAQIQGARRDGPAAIAAAQEAIAIRRSLAAKSGGNKGARLHLAVGLKDGAGVYAALGRPDLQCPALRESLAIMQAYQKDGTLSEYDRENNLKPVTQALEQCAS</sequence>
<dbReference type="Pfam" id="PF00069">
    <property type="entry name" value="Pkinase"/>
    <property type="match status" value="1"/>
</dbReference>
<keyword evidence="6" id="KW-1133">Transmembrane helix</keyword>
<dbReference type="InterPro" id="IPR000719">
    <property type="entry name" value="Prot_kinase_dom"/>
</dbReference>
<accession>A0AA86GL48</accession>
<keyword evidence="4 5" id="KW-0067">ATP-binding</keyword>
<dbReference type="GO" id="GO:0004674">
    <property type="term" value="F:protein serine/threonine kinase activity"/>
    <property type="evidence" value="ECO:0007669"/>
    <property type="project" value="UniProtKB-KW"/>
</dbReference>
<evidence type="ECO:0000313" key="8">
    <source>
        <dbReference type="EMBL" id="AMG74955.1"/>
    </source>
</evidence>
<reference evidence="8 9" key="1">
    <citation type="journal article" date="2016" name="BMC Genomics">
        <title>Genomic analysis of the nitrate-respiring Sphingopyxis granuli (formerly Sphingomonas macrogoltabida) strain TFA.</title>
        <authorList>
            <person name="Garcia-Romero I."/>
            <person name="Perez-Pulido A.J."/>
            <person name="Gonzalez-Flores Y.E."/>
            <person name="Reyes-Ramirez F."/>
            <person name="Santero E."/>
            <person name="Floriano B."/>
        </authorList>
    </citation>
    <scope>NUCLEOTIDE SEQUENCE [LARGE SCALE GENOMIC DNA]</scope>
    <source>
        <strain evidence="8 9">TFA</strain>
    </source>
</reference>
<proteinExistence type="predicted"/>
<keyword evidence="9" id="KW-1185">Reference proteome</keyword>
<keyword evidence="6" id="KW-0472">Membrane</keyword>
<keyword evidence="3 8" id="KW-0418">Kinase</keyword>
<dbReference type="PROSITE" id="PS00107">
    <property type="entry name" value="PROTEIN_KINASE_ATP"/>
    <property type="match status" value="1"/>
</dbReference>
<protein>
    <submittedName>
        <fullName evidence="8">Serine/threonine protein kinase with TPR repeat</fullName>
        <ecNumber evidence="8">2.7.11.1</ecNumber>
    </submittedName>
</protein>
<dbReference type="InterPro" id="IPR011009">
    <property type="entry name" value="Kinase-like_dom_sf"/>
</dbReference>
<evidence type="ECO:0000259" key="7">
    <source>
        <dbReference type="PROSITE" id="PS50011"/>
    </source>
</evidence>
<dbReference type="Proteomes" id="UP000058599">
    <property type="component" value="Chromosome"/>
</dbReference>
<keyword evidence="1 8" id="KW-0808">Transferase</keyword>
<dbReference type="SUPFAM" id="SSF48452">
    <property type="entry name" value="TPR-like"/>
    <property type="match status" value="1"/>
</dbReference>
<evidence type="ECO:0000256" key="5">
    <source>
        <dbReference type="PROSITE-ProRule" id="PRU10141"/>
    </source>
</evidence>
<dbReference type="EC" id="2.7.11.1" evidence="8"/>
<keyword evidence="2 5" id="KW-0547">Nucleotide-binding</keyword>
<dbReference type="Gene3D" id="1.10.510.10">
    <property type="entry name" value="Transferase(Phosphotransferase) domain 1"/>
    <property type="match status" value="1"/>
</dbReference>
<dbReference type="AlphaFoldDB" id="A0AA86GL48"/>
<dbReference type="Gene3D" id="1.25.40.10">
    <property type="entry name" value="Tetratricopeptide repeat domain"/>
    <property type="match status" value="1"/>
</dbReference>
<dbReference type="InterPro" id="IPR017441">
    <property type="entry name" value="Protein_kinase_ATP_BS"/>
</dbReference>
<dbReference type="SUPFAM" id="SSF56112">
    <property type="entry name" value="Protein kinase-like (PK-like)"/>
    <property type="match status" value="1"/>
</dbReference>
<feature type="binding site" evidence="5">
    <location>
        <position position="146"/>
    </location>
    <ligand>
        <name>ATP</name>
        <dbReference type="ChEBI" id="CHEBI:30616"/>
    </ligand>
</feature>